<dbReference type="Pfam" id="PF01272">
    <property type="entry name" value="GreA_GreB"/>
    <property type="match status" value="1"/>
</dbReference>
<dbReference type="HAMAP" id="MF_00105">
    <property type="entry name" value="GreA_GreB"/>
    <property type="match status" value="1"/>
</dbReference>
<dbReference type="EMBL" id="MFGA01000008">
    <property type="protein sequence ID" value="OGF21330.1"/>
    <property type="molecule type" value="Genomic_DNA"/>
</dbReference>
<dbReference type="NCBIfam" id="TIGR01462">
    <property type="entry name" value="greA"/>
    <property type="match status" value="1"/>
</dbReference>
<dbReference type="SUPFAM" id="SSF46557">
    <property type="entry name" value="GreA transcript cleavage protein, N-terminal domain"/>
    <property type="match status" value="1"/>
</dbReference>
<dbReference type="Proteomes" id="UP000177407">
    <property type="component" value="Unassembled WGS sequence"/>
</dbReference>
<protein>
    <recommendedName>
        <fullName evidence="2 8">Transcription elongation factor GreA</fullName>
    </recommendedName>
    <alternativeName>
        <fullName evidence="7 8">Transcript cleavage factor GreA</fullName>
    </alternativeName>
</protein>
<sequence>MQEKKIYVSEEGLEKFKKELDGLVNFRRKEITERIEEAIKMGDLSENAEYDAAKNEQAFVEGRIAELQDLIRRAEIINQGKSRNNDHITVGSLIKVKNNGDTLEYTIVGVAEADPVNGKISNESPLGKAFLGKRVGDKIDVTVPKGILTYTILEIG</sequence>
<dbReference type="SUPFAM" id="SSF54534">
    <property type="entry name" value="FKBP-like"/>
    <property type="match status" value="1"/>
</dbReference>
<organism evidence="12 13">
    <name type="scientific">Candidatus Falkowbacteria bacterium RIFOXYA2_FULL_38_12</name>
    <dbReference type="NCBI Taxonomy" id="1797993"/>
    <lineage>
        <taxon>Bacteria</taxon>
        <taxon>Candidatus Falkowiibacteriota</taxon>
    </lineage>
</organism>
<dbReference type="PIRSF" id="PIRSF006092">
    <property type="entry name" value="GreA_GreB"/>
    <property type="match status" value="1"/>
</dbReference>
<dbReference type="InterPro" id="IPR036953">
    <property type="entry name" value="GreA/GreB_C_sf"/>
</dbReference>
<evidence type="ECO:0000313" key="13">
    <source>
        <dbReference type="Proteomes" id="UP000177407"/>
    </source>
</evidence>
<evidence type="ECO:0000256" key="7">
    <source>
        <dbReference type="ARBA" id="ARBA00030776"/>
    </source>
</evidence>
<dbReference type="Pfam" id="PF03449">
    <property type="entry name" value="GreA_GreB_N"/>
    <property type="match status" value="1"/>
</dbReference>
<evidence type="ECO:0000256" key="5">
    <source>
        <dbReference type="ARBA" id="ARBA00023163"/>
    </source>
</evidence>
<reference evidence="12 13" key="1">
    <citation type="journal article" date="2016" name="Nat. Commun.">
        <title>Thousands of microbial genomes shed light on interconnected biogeochemical processes in an aquifer system.</title>
        <authorList>
            <person name="Anantharaman K."/>
            <person name="Brown C.T."/>
            <person name="Hug L.A."/>
            <person name="Sharon I."/>
            <person name="Castelle C.J."/>
            <person name="Probst A.J."/>
            <person name="Thomas B.C."/>
            <person name="Singh A."/>
            <person name="Wilkins M.J."/>
            <person name="Karaoz U."/>
            <person name="Brodie E.L."/>
            <person name="Williams K.H."/>
            <person name="Hubbard S.S."/>
            <person name="Banfield J.F."/>
        </authorList>
    </citation>
    <scope>NUCLEOTIDE SEQUENCE [LARGE SCALE GENOMIC DNA]</scope>
</reference>
<evidence type="ECO:0000256" key="8">
    <source>
        <dbReference type="HAMAP-Rule" id="MF_00105"/>
    </source>
</evidence>
<dbReference type="PANTHER" id="PTHR30437:SF4">
    <property type="entry name" value="TRANSCRIPTION ELONGATION FACTOR GREA"/>
    <property type="match status" value="1"/>
</dbReference>
<dbReference type="PROSITE" id="PS00829">
    <property type="entry name" value="GREAB_1"/>
    <property type="match status" value="1"/>
</dbReference>
<comment type="similarity">
    <text evidence="1 8 9">Belongs to the GreA/GreB family.</text>
</comment>
<dbReference type="GO" id="GO:0003746">
    <property type="term" value="F:translation elongation factor activity"/>
    <property type="evidence" value="ECO:0007669"/>
    <property type="project" value="UniProtKB-KW"/>
</dbReference>
<comment type="caution">
    <text evidence="12">The sequence shown here is derived from an EMBL/GenBank/DDBJ whole genome shotgun (WGS) entry which is preliminary data.</text>
</comment>
<evidence type="ECO:0000259" key="11">
    <source>
        <dbReference type="Pfam" id="PF03449"/>
    </source>
</evidence>
<evidence type="ECO:0000259" key="10">
    <source>
        <dbReference type="Pfam" id="PF01272"/>
    </source>
</evidence>
<feature type="domain" description="Transcription elongation factor GreA/GreB N-terminal" evidence="11">
    <location>
        <begin position="6"/>
        <end position="76"/>
    </location>
</feature>
<keyword evidence="12" id="KW-0648">Protein biosynthesis</keyword>
<dbReference type="PANTHER" id="PTHR30437">
    <property type="entry name" value="TRANSCRIPTION ELONGATION FACTOR GREA"/>
    <property type="match status" value="1"/>
</dbReference>
<keyword evidence="5 8" id="KW-0804">Transcription</keyword>
<dbReference type="GO" id="GO:0006354">
    <property type="term" value="P:DNA-templated transcription elongation"/>
    <property type="evidence" value="ECO:0007669"/>
    <property type="project" value="TreeGrafter"/>
</dbReference>
<dbReference type="Gene3D" id="1.10.287.180">
    <property type="entry name" value="Transcription elongation factor, GreA/GreB, N-terminal domain"/>
    <property type="match status" value="1"/>
</dbReference>
<dbReference type="FunFam" id="1.10.287.180:FF:000001">
    <property type="entry name" value="Transcription elongation factor GreA"/>
    <property type="match status" value="1"/>
</dbReference>
<dbReference type="NCBIfam" id="NF001263">
    <property type="entry name" value="PRK00226.1-4"/>
    <property type="match status" value="1"/>
</dbReference>
<proteinExistence type="inferred from homology"/>
<keyword evidence="4 8" id="KW-0238">DNA-binding</keyword>
<evidence type="ECO:0000313" key="12">
    <source>
        <dbReference type="EMBL" id="OGF21330.1"/>
    </source>
</evidence>
<evidence type="ECO:0000256" key="6">
    <source>
        <dbReference type="ARBA" id="ARBA00024916"/>
    </source>
</evidence>
<dbReference type="AlphaFoldDB" id="A0A1F5S3P7"/>
<dbReference type="InterPro" id="IPR028624">
    <property type="entry name" value="Tscrpt_elong_fac_GreA/B"/>
</dbReference>
<dbReference type="InterPro" id="IPR022691">
    <property type="entry name" value="Tscrpt_elong_fac_GreA/B_N"/>
</dbReference>
<dbReference type="GO" id="GO:0070063">
    <property type="term" value="F:RNA polymerase binding"/>
    <property type="evidence" value="ECO:0007669"/>
    <property type="project" value="InterPro"/>
</dbReference>
<dbReference type="InterPro" id="IPR036805">
    <property type="entry name" value="Tscrpt_elong_fac_GreA/B_N_sf"/>
</dbReference>
<evidence type="ECO:0000256" key="3">
    <source>
        <dbReference type="ARBA" id="ARBA00023015"/>
    </source>
</evidence>
<feature type="domain" description="Transcription elongation factor GreA/GreB C-terminal" evidence="10">
    <location>
        <begin position="84"/>
        <end position="155"/>
    </location>
</feature>
<accession>A0A1F5S3P7</accession>
<name>A0A1F5S3P7_9BACT</name>
<comment type="function">
    <text evidence="6 8 9">Necessary for efficient RNA polymerase transcription elongation past template-encoded arresting sites. The arresting sites in DNA have the property of trapping a certain fraction of elongating RNA polymerases that pass through, resulting in locked ternary complexes. Cleavage of the nascent transcript by cleavage factors such as GreA or GreB allows the resumption of elongation from the new 3'terminus. GreA releases sequences of 2 to 3 nucleotides.</text>
</comment>
<evidence type="ECO:0000256" key="4">
    <source>
        <dbReference type="ARBA" id="ARBA00023125"/>
    </source>
</evidence>
<dbReference type="GO" id="GO:0003677">
    <property type="term" value="F:DNA binding"/>
    <property type="evidence" value="ECO:0007669"/>
    <property type="project" value="UniProtKB-UniRule"/>
</dbReference>
<dbReference type="GO" id="GO:0032784">
    <property type="term" value="P:regulation of DNA-templated transcription elongation"/>
    <property type="evidence" value="ECO:0007669"/>
    <property type="project" value="UniProtKB-UniRule"/>
</dbReference>
<dbReference type="FunFam" id="3.10.50.30:FF:000001">
    <property type="entry name" value="Transcription elongation factor GreA"/>
    <property type="match status" value="1"/>
</dbReference>
<gene>
    <name evidence="8" type="primary">greA</name>
    <name evidence="12" type="ORF">A2257_00930</name>
</gene>
<dbReference type="InterPro" id="IPR018151">
    <property type="entry name" value="TF_GreA/GreB_CS"/>
</dbReference>
<dbReference type="InterPro" id="IPR001437">
    <property type="entry name" value="Tscrpt_elong_fac_GreA/B_C"/>
</dbReference>
<evidence type="ECO:0000256" key="2">
    <source>
        <dbReference type="ARBA" id="ARBA00013729"/>
    </source>
</evidence>
<keyword evidence="12" id="KW-0251">Elongation factor</keyword>
<evidence type="ECO:0000256" key="9">
    <source>
        <dbReference type="RuleBase" id="RU000556"/>
    </source>
</evidence>
<dbReference type="Gene3D" id="3.10.50.30">
    <property type="entry name" value="Transcription elongation factor, GreA/GreB, C-terminal domain"/>
    <property type="match status" value="1"/>
</dbReference>
<dbReference type="InterPro" id="IPR006359">
    <property type="entry name" value="Tscrpt_elong_fac_GreA"/>
</dbReference>
<keyword evidence="3 8" id="KW-0805">Transcription regulation</keyword>
<dbReference type="InterPro" id="IPR023459">
    <property type="entry name" value="Tscrpt_elong_fac_GreA/B_fam"/>
</dbReference>
<evidence type="ECO:0000256" key="1">
    <source>
        <dbReference type="ARBA" id="ARBA00008213"/>
    </source>
</evidence>